<dbReference type="Proteomes" id="UP000249304">
    <property type="component" value="Unassembled WGS sequence"/>
</dbReference>
<name>A0A2W2ERS4_9ACTN</name>
<proteinExistence type="predicted"/>
<dbReference type="EMBL" id="POUD01000041">
    <property type="protein sequence ID" value="PZG19235.1"/>
    <property type="molecule type" value="Genomic_DNA"/>
</dbReference>
<accession>A0A2W2ERS4</accession>
<organism evidence="1 2">
    <name type="scientific">Nonomuraea aridisoli</name>
    <dbReference type="NCBI Taxonomy" id="2070368"/>
    <lineage>
        <taxon>Bacteria</taxon>
        <taxon>Bacillati</taxon>
        <taxon>Actinomycetota</taxon>
        <taxon>Actinomycetes</taxon>
        <taxon>Streptosporangiales</taxon>
        <taxon>Streptosporangiaceae</taxon>
        <taxon>Nonomuraea</taxon>
    </lineage>
</organism>
<reference evidence="1 2" key="1">
    <citation type="submission" date="2018-01" db="EMBL/GenBank/DDBJ databases">
        <title>Draft genome sequence of Nonomuraea sp. KC333.</title>
        <authorList>
            <person name="Sahin N."/>
            <person name="Saygin H."/>
            <person name="Ay H."/>
        </authorList>
    </citation>
    <scope>NUCLEOTIDE SEQUENCE [LARGE SCALE GENOMIC DNA]</scope>
    <source>
        <strain evidence="1 2">KC333</strain>
    </source>
</reference>
<evidence type="ECO:0008006" key="3">
    <source>
        <dbReference type="Google" id="ProtNLM"/>
    </source>
</evidence>
<keyword evidence="2" id="KW-1185">Reference proteome</keyword>
<dbReference type="AlphaFoldDB" id="A0A2W2ERS4"/>
<comment type="caution">
    <text evidence="1">The sequence shown here is derived from an EMBL/GenBank/DDBJ whole genome shotgun (WGS) entry which is preliminary data.</text>
</comment>
<dbReference type="OrthoDB" id="176279at2"/>
<dbReference type="Pfam" id="PF13385">
    <property type="entry name" value="Laminin_G_3"/>
    <property type="match status" value="1"/>
</dbReference>
<evidence type="ECO:0000313" key="2">
    <source>
        <dbReference type="Proteomes" id="UP000249304"/>
    </source>
</evidence>
<gene>
    <name evidence="1" type="ORF">C1J01_12865</name>
</gene>
<dbReference type="Gene3D" id="2.60.120.200">
    <property type="match status" value="1"/>
</dbReference>
<dbReference type="SUPFAM" id="SSF49899">
    <property type="entry name" value="Concanavalin A-like lectins/glucanases"/>
    <property type="match status" value="1"/>
</dbReference>
<dbReference type="InterPro" id="IPR013320">
    <property type="entry name" value="ConA-like_dom_sf"/>
</dbReference>
<evidence type="ECO:0000313" key="1">
    <source>
        <dbReference type="EMBL" id="PZG19235.1"/>
    </source>
</evidence>
<sequence>MRGCSGHGWCRAFLTTCGRLGGALQVCRQRPRPEPSRTAPWLRWSDKDGDYTVLEQKGAHQTPFKLGNTAEHGLVFTFTGADATNATVEGVLSGVEPPVDAWFHLAGVYDAATRTATLYLNGVQAGTAQLSFPSWNVQAPLWIGAAMAGSLPRVRLQLVPSVTTASTCKHARSAEAKPGMASMMRVSASCRTTPAGPPTCK</sequence>
<protein>
    <recommendedName>
        <fullName evidence="3">LamG domain-containing protein</fullName>
    </recommendedName>
</protein>